<dbReference type="RefSeq" id="WP_303734129.1">
    <property type="nucleotide sequence ID" value="NZ_CAKZHK010000007.1"/>
</dbReference>
<comment type="caution">
    <text evidence="1">The sequence shown here is derived from an EMBL/GenBank/DDBJ whole genome shotgun (WGS) entry which is preliminary data.</text>
</comment>
<dbReference type="EMBL" id="QFRA01000003">
    <property type="protein sequence ID" value="PZR06098.1"/>
    <property type="molecule type" value="Genomic_DNA"/>
</dbReference>
<dbReference type="Proteomes" id="UP000249432">
    <property type="component" value="Unassembled WGS sequence"/>
</dbReference>
<name>A0A2W5UAY7_9CORY</name>
<reference evidence="1 2" key="1">
    <citation type="submission" date="2017-08" db="EMBL/GenBank/DDBJ databases">
        <title>Infants hospitalized years apart are colonized by the same room-sourced microbial strains.</title>
        <authorList>
            <person name="Brooks B."/>
            <person name="Olm M.R."/>
            <person name="Firek B.A."/>
            <person name="Baker R."/>
            <person name="Thomas B.C."/>
            <person name="Morowitz M.J."/>
            <person name="Banfield J.F."/>
        </authorList>
    </citation>
    <scope>NUCLEOTIDE SEQUENCE [LARGE SCALE GENOMIC DNA]</scope>
    <source>
        <strain evidence="1">S2_003_000_R1_3</strain>
    </source>
</reference>
<evidence type="ECO:0000313" key="2">
    <source>
        <dbReference type="Proteomes" id="UP000249432"/>
    </source>
</evidence>
<gene>
    <name evidence="1" type="ORF">DI525_01980</name>
</gene>
<evidence type="ECO:0000313" key="1">
    <source>
        <dbReference type="EMBL" id="PZR06098.1"/>
    </source>
</evidence>
<dbReference type="AlphaFoldDB" id="A0A2W5UAY7"/>
<accession>A0A2W5UAY7</accession>
<organism evidence="1 2">
    <name type="scientific">Corynebacterium kroppenstedtii</name>
    <dbReference type="NCBI Taxonomy" id="161879"/>
    <lineage>
        <taxon>Bacteria</taxon>
        <taxon>Bacillati</taxon>
        <taxon>Actinomycetota</taxon>
        <taxon>Actinomycetes</taxon>
        <taxon>Mycobacteriales</taxon>
        <taxon>Corynebacteriaceae</taxon>
        <taxon>Corynebacterium</taxon>
    </lineage>
</organism>
<proteinExistence type="predicted"/>
<sequence length="111" mass="12721">MPSDKQRRETWFVRFNAHERRIRTADSALLADIVTAHKAGLLTVPVLGDKKLRLNQKLDWLNRLGLGTFSRSQWDNFSKHDRFNRATDGLDVKRVKDFIDSLDADVAKASA</sequence>
<protein>
    <submittedName>
        <fullName evidence="1">Uncharacterized protein</fullName>
    </submittedName>
</protein>